<dbReference type="GO" id="GO:0003700">
    <property type="term" value="F:DNA-binding transcription factor activity"/>
    <property type="evidence" value="ECO:0007669"/>
    <property type="project" value="InterPro"/>
</dbReference>
<dbReference type="SMART" id="SM00342">
    <property type="entry name" value="HTH_ARAC"/>
    <property type="match status" value="1"/>
</dbReference>
<dbReference type="AlphaFoldDB" id="A0A2N6PGT7"/>
<dbReference type="SUPFAM" id="SSF46689">
    <property type="entry name" value="Homeodomain-like"/>
    <property type="match status" value="2"/>
</dbReference>
<organism evidence="6 7">
    <name type="scientific">Brevibacterium luteolum</name>
    <dbReference type="NCBI Taxonomy" id="199591"/>
    <lineage>
        <taxon>Bacteria</taxon>
        <taxon>Bacillati</taxon>
        <taxon>Actinomycetota</taxon>
        <taxon>Actinomycetes</taxon>
        <taxon>Micrococcales</taxon>
        <taxon>Brevibacteriaceae</taxon>
        <taxon>Brevibacterium</taxon>
    </lineage>
</organism>
<evidence type="ECO:0000313" key="6">
    <source>
        <dbReference type="EMBL" id="PMB97896.1"/>
    </source>
</evidence>
<reference evidence="6 7" key="1">
    <citation type="submission" date="2017-09" db="EMBL/GenBank/DDBJ databases">
        <title>Bacterial strain isolated from the female urinary microbiota.</title>
        <authorList>
            <person name="Thomas-White K."/>
            <person name="Kumar N."/>
            <person name="Forster S."/>
            <person name="Putonti C."/>
            <person name="Lawley T."/>
            <person name="Wolfe A.J."/>
        </authorList>
    </citation>
    <scope>NUCLEOTIDE SEQUENCE [LARGE SCALE GENOMIC DNA]</scope>
    <source>
        <strain evidence="6 7">UMB0680</strain>
    </source>
</reference>
<sequence length="188" mass="20589">MGGLIQDHRFFTAYTPCADAAGEVEEAPSMTIAARHQACRYTSTARSATEHRSGETSTELAARLLAEAPQRDWRLRDLAALVHLSVSQLGRAFTQRFGMPPMRYLAHIRAHRLAHLLVETDLPIGVAMTKVGWRSRGHAARQFTDVVGISPSEYRRTAIGRTLTETSPWPSATQASPESKGPLTTGVP</sequence>
<feature type="compositionally biased region" description="Polar residues" evidence="4">
    <location>
        <begin position="163"/>
        <end position="177"/>
    </location>
</feature>
<proteinExistence type="predicted"/>
<evidence type="ECO:0000256" key="2">
    <source>
        <dbReference type="ARBA" id="ARBA00023125"/>
    </source>
</evidence>
<evidence type="ECO:0000256" key="1">
    <source>
        <dbReference type="ARBA" id="ARBA00023015"/>
    </source>
</evidence>
<evidence type="ECO:0000313" key="7">
    <source>
        <dbReference type="Proteomes" id="UP000235703"/>
    </source>
</evidence>
<comment type="caution">
    <text evidence="6">The sequence shown here is derived from an EMBL/GenBank/DDBJ whole genome shotgun (WGS) entry which is preliminary data.</text>
</comment>
<dbReference type="PANTHER" id="PTHR46796:SF13">
    <property type="entry name" value="HTH-TYPE TRANSCRIPTIONAL ACTIVATOR RHAS"/>
    <property type="match status" value="1"/>
</dbReference>
<keyword evidence="1" id="KW-0805">Transcription regulation</keyword>
<dbReference type="InterPro" id="IPR050204">
    <property type="entry name" value="AraC_XylS_family_regulators"/>
</dbReference>
<protein>
    <recommendedName>
        <fullName evidence="5">HTH araC/xylS-type domain-containing protein</fullName>
    </recommendedName>
</protein>
<dbReference type="InterPro" id="IPR018060">
    <property type="entry name" value="HTH_AraC"/>
</dbReference>
<feature type="region of interest" description="Disordered" evidence="4">
    <location>
        <begin position="161"/>
        <end position="188"/>
    </location>
</feature>
<dbReference type="Gene3D" id="1.10.10.60">
    <property type="entry name" value="Homeodomain-like"/>
    <property type="match status" value="2"/>
</dbReference>
<dbReference type="Pfam" id="PF12833">
    <property type="entry name" value="HTH_18"/>
    <property type="match status" value="1"/>
</dbReference>
<keyword evidence="2" id="KW-0238">DNA-binding</keyword>
<feature type="domain" description="HTH araC/xylS-type" evidence="5">
    <location>
        <begin position="59"/>
        <end position="157"/>
    </location>
</feature>
<dbReference type="Proteomes" id="UP000235703">
    <property type="component" value="Unassembled WGS sequence"/>
</dbReference>
<dbReference type="EMBL" id="PNFZ01000004">
    <property type="protein sequence ID" value="PMB97896.1"/>
    <property type="molecule type" value="Genomic_DNA"/>
</dbReference>
<dbReference type="GO" id="GO:0043565">
    <property type="term" value="F:sequence-specific DNA binding"/>
    <property type="evidence" value="ECO:0007669"/>
    <property type="project" value="InterPro"/>
</dbReference>
<dbReference type="OrthoDB" id="186135at2"/>
<accession>A0A2N6PGT7</accession>
<gene>
    <name evidence="6" type="ORF">CJ198_08705</name>
</gene>
<keyword evidence="3" id="KW-0804">Transcription</keyword>
<keyword evidence="7" id="KW-1185">Reference proteome</keyword>
<evidence type="ECO:0000256" key="4">
    <source>
        <dbReference type="SAM" id="MobiDB-lite"/>
    </source>
</evidence>
<evidence type="ECO:0000256" key="3">
    <source>
        <dbReference type="ARBA" id="ARBA00023163"/>
    </source>
</evidence>
<dbReference type="PROSITE" id="PS01124">
    <property type="entry name" value="HTH_ARAC_FAMILY_2"/>
    <property type="match status" value="1"/>
</dbReference>
<dbReference type="PANTHER" id="PTHR46796">
    <property type="entry name" value="HTH-TYPE TRANSCRIPTIONAL ACTIVATOR RHAS-RELATED"/>
    <property type="match status" value="1"/>
</dbReference>
<name>A0A2N6PGT7_9MICO</name>
<dbReference type="InterPro" id="IPR009057">
    <property type="entry name" value="Homeodomain-like_sf"/>
</dbReference>
<evidence type="ECO:0000259" key="5">
    <source>
        <dbReference type="PROSITE" id="PS01124"/>
    </source>
</evidence>